<feature type="compositionally biased region" description="Low complexity" evidence="7">
    <location>
        <begin position="979"/>
        <end position="999"/>
    </location>
</feature>
<keyword evidence="9" id="KW-1185">Reference proteome</keyword>
<feature type="compositionally biased region" description="Basic and acidic residues" evidence="7">
    <location>
        <begin position="1031"/>
        <end position="1043"/>
    </location>
</feature>
<evidence type="ECO:0000256" key="2">
    <source>
        <dbReference type="ARBA" id="ARBA00022475"/>
    </source>
</evidence>
<feature type="region of interest" description="Disordered" evidence="7">
    <location>
        <begin position="1135"/>
        <end position="1154"/>
    </location>
</feature>
<dbReference type="Proteomes" id="UP000693946">
    <property type="component" value="Linkage Group LG21"/>
</dbReference>
<feature type="compositionally biased region" description="Basic and acidic residues" evidence="7">
    <location>
        <begin position="1175"/>
        <end position="1185"/>
    </location>
</feature>
<feature type="compositionally biased region" description="Polar residues" evidence="7">
    <location>
        <begin position="1003"/>
        <end position="1025"/>
    </location>
</feature>
<dbReference type="PANTHER" id="PTHR10498">
    <property type="entry name" value="PARALEMMIN-RELATED"/>
    <property type="match status" value="1"/>
</dbReference>
<evidence type="ECO:0000256" key="5">
    <source>
        <dbReference type="ARBA" id="ARBA00023136"/>
    </source>
</evidence>
<dbReference type="GO" id="GO:0008360">
    <property type="term" value="P:regulation of cell shape"/>
    <property type="evidence" value="ECO:0007669"/>
    <property type="project" value="InterPro"/>
</dbReference>
<feature type="compositionally biased region" description="Pro residues" evidence="7">
    <location>
        <begin position="296"/>
        <end position="306"/>
    </location>
</feature>
<protein>
    <submittedName>
        <fullName evidence="8">A-kinase anchor protein 2-like isoform X1</fullName>
    </submittedName>
</protein>
<evidence type="ECO:0000256" key="3">
    <source>
        <dbReference type="ARBA" id="ARBA00022553"/>
    </source>
</evidence>
<feature type="region of interest" description="Disordered" evidence="7">
    <location>
        <begin position="286"/>
        <end position="307"/>
    </location>
</feature>
<keyword evidence="2" id="KW-1003">Cell membrane</keyword>
<feature type="compositionally biased region" description="Basic residues" evidence="7">
    <location>
        <begin position="498"/>
        <end position="513"/>
    </location>
</feature>
<evidence type="ECO:0000256" key="1">
    <source>
        <dbReference type="ARBA" id="ARBA00004342"/>
    </source>
</evidence>
<evidence type="ECO:0000256" key="4">
    <source>
        <dbReference type="ARBA" id="ARBA00023054"/>
    </source>
</evidence>
<comment type="subcellular location">
    <subcellularLocation>
        <location evidence="1">Cell membrane</location>
        <topology evidence="1">Lipid-anchor</topology>
        <orientation evidence="1">Cytoplasmic side</orientation>
    </subcellularLocation>
</comment>
<feature type="compositionally biased region" description="Polar residues" evidence="7">
    <location>
        <begin position="1"/>
        <end position="14"/>
    </location>
</feature>
<proteinExistence type="predicted"/>
<feature type="region of interest" description="Disordered" evidence="7">
    <location>
        <begin position="964"/>
        <end position="1121"/>
    </location>
</feature>
<feature type="region of interest" description="Disordered" evidence="7">
    <location>
        <begin position="406"/>
        <end position="458"/>
    </location>
</feature>
<keyword evidence="3" id="KW-0597">Phosphoprotein</keyword>
<keyword evidence="4" id="KW-0175">Coiled coil</keyword>
<dbReference type="PANTHER" id="PTHR10498:SF10">
    <property type="entry name" value="PALM2 AND AKAP2 FUSION-RELATED"/>
    <property type="match status" value="1"/>
</dbReference>
<reference evidence="8 9" key="1">
    <citation type="journal article" date="2021" name="Sci. Rep.">
        <title>Chromosome anchoring in Senegalese sole (Solea senegalensis) reveals sex-associated markers and genome rearrangements in flatfish.</title>
        <authorList>
            <person name="Guerrero-Cozar I."/>
            <person name="Gomez-Garrido J."/>
            <person name="Berbel C."/>
            <person name="Martinez-Blanch J.F."/>
            <person name="Alioto T."/>
            <person name="Claros M.G."/>
            <person name="Gagnaire P.A."/>
            <person name="Manchado M."/>
        </authorList>
    </citation>
    <scope>NUCLEOTIDE SEQUENCE [LARGE SCALE GENOMIC DNA]</scope>
    <source>
        <strain evidence="8">Sse05_10M</strain>
    </source>
</reference>
<accession>A0AAV6R107</accession>
<evidence type="ECO:0000256" key="7">
    <source>
        <dbReference type="SAM" id="MobiDB-lite"/>
    </source>
</evidence>
<dbReference type="EMBL" id="JAGKHQ010000014">
    <property type="protein sequence ID" value="KAG7498813.1"/>
    <property type="molecule type" value="Genomic_DNA"/>
</dbReference>
<dbReference type="GO" id="GO:0005886">
    <property type="term" value="C:plasma membrane"/>
    <property type="evidence" value="ECO:0007669"/>
    <property type="project" value="UniProtKB-SubCell"/>
</dbReference>
<name>A0AAV6R107_SOLSE</name>
<feature type="region of interest" description="Disordered" evidence="7">
    <location>
        <begin position="491"/>
        <end position="534"/>
    </location>
</feature>
<feature type="compositionally biased region" description="Pro residues" evidence="7">
    <location>
        <begin position="1102"/>
        <end position="1117"/>
    </location>
</feature>
<feature type="compositionally biased region" description="Acidic residues" evidence="7">
    <location>
        <begin position="1318"/>
        <end position="1334"/>
    </location>
</feature>
<feature type="region of interest" description="Disordered" evidence="7">
    <location>
        <begin position="1306"/>
        <end position="1334"/>
    </location>
</feature>
<sequence length="1334" mass="145536">MSDTPLQGNSTATAPMSCEEAQLHKERLQALAEKRKRQTEIEDKRRQLDDLVLQLQHLKSKAMRERWLLQGMGAEVEEARRKQLELDEEQGKRLEELIHSLESDIGALESEESLISAKEQVLRERLKETERSIEDLQKSLMTQDGDVTCCMPAPLSDYAVDPDPSHLVLATQPRSCPPASGEHAIPRPAMFAMEINVQHDPQTGEQRILSANCVNPSDAASRGVKVYDDGRKVVYEVTSSGGVSTTAMENGWSSAQVDQLIQRAARPSARGGDGGRSQVTVTPATHADFDDLSPPSCAPPSIPSSPPAQVVLQRETRLGMMPPSAPVTTQPASSGHPEFTCQPEATAEHPVTMVFLGYQDIEDTSESRRLLGFDGAVKAEVVLIDDDDEKSLREKTVTDMSIADGTAADLVSGRPVTSEGASTELSSDGREPDSASSPPANPDANAPPPPGLTPATGFDQAPEVAVTTENGHQAPIPTRHPHTAMHLQPRFFYSGRAKEKKQKTKTEKKKKEKEKKCGAQKSWGAAEDASDAAPRERALKTVSFQESVSVITDAPATMEVGSQHMQHGCLRNRGNSEGETPDSEVVQEIRYLDQVLDAASEMPKNGNSSPSEHTKQFCIDGISPSVCVSPSFPVNHQPVVHQDDPDVRTNGHMQGEESGRGRAKFELRAFQEERRPAKLFTPGEEQQVRVTRRRPSEEVQELERERQELIKDQAVKKNPGIAQRWWNPPQEVPLEEQLETDQLESLRKYQERKQQKQIHTYTYTQPQVTGPPTVVSLDPELREDIVEKQIDFSAARKQFLQAETTRKDVAPHIYSAKPFSKSVTRSSQVSSDIMAETGESHVTWSDEGIGAEFTCARAVMAILPDEEEGKGHFHLAFHPEESDSGLDELSLRSQDTTVFSLDNVSDSGASLPPTPLPLTPVSPPTPLPTTPVNGQSSGSPAEDDLEYHAGVLVQNAIHNALAAQNGGGSSDWQPSDLDSSQLSTPVSPSSASTSSPLPACFTPVSSSGTPSLQSPVSSSPALSNPSPQPKAHSEDVSQEKSSESQEAQIQTPSPTASQPVSPPQRPKNGGPRIKIQSSYARALASSTPAPAADPAPASAAPVPRPTPVYRPPSPPSPEKNEFSYFSKYSEAAELRSTAVAPRGPEVEAASGPFRLRSKKQRTLSMIEEEIRAAQQREEELKKQRETQPAAAVRHSQGQMRTGMRKTTITPADKMKSNSLPARLSLTTKTAPGKIEKIRPAPPVSPSPSEGALSDAGSEDSLGRPKNYMQTLMEDYESHKVKRREKLEDNSVLEATRVTRRKSDMALRWEAGIYSNEDGVGEQEEQEEEEEEEEE</sequence>
<feature type="compositionally biased region" description="Pro residues" evidence="7">
    <location>
        <begin position="912"/>
        <end position="929"/>
    </location>
</feature>
<evidence type="ECO:0000256" key="6">
    <source>
        <dbReference type="ARBA" id="ARBA00023288"/>
    </source>
</evidence>
<feature type="region of interest" description="Disordered" evidence="7">
    <location>
        <begin position="902"/>
        <end position="943"/>
    </location>
</feature>
<evidence type="ECO:0000313" key="8">
    <source>
        <dbReference type="EMBL" id="KAG7498813.1"/>
    </source>
</evidence>
<feature type="region of interest" description="Disordered" evidence="7">
    <location>
        <begin position="1175"/>
        <end position="1287"/>
    </location>
</feature>
<feature type="compositionally biased region" description="Low complexity" evidence="7">
    <location>
        <begin position="1080"/>
        <end position="1101"/>
    </location>
</feature>
<organism evidence="8 9">
    <name type="scientific">Solea senegalensis</name>
    <name type="common">Senegalese sole</name>
    <dbReference type="NCBI Taxonomy" id="28829"/>
    <lineage>
        <taxon>Eukaryota</taxon>
        <taxon>Metazoa</taxon>
        <taxon>Chordata</taxon>
        <taxon>Craniata</taxon>
        <taxon>Vertebrata</taxon>
        <taxon>Euteleostomi</taxon>
        <taxon>Actinopterygii</taxon>
        <taxon>Neopterygii</taxon>
        <taxon>Teleostei</taxon>
        <taxon>Neoteleostei</taxon>
        <taxon>Acanthomorphata</taxon>
        <taxon>Carangaria</taxon>
        <taxon>Pleuronectiformes</taxon>
        <taxon>Pleuronectoidei</taxon>
        <taxon>Soleidae</taxon>
        <taxon>Solea</taxon>
    </lineage>
</organism>
<gene>
    <name evidence="8" type="ORF">JOB18_021428</name>
</gene>
<dbReference type="InterPro" id="IPR004965">
    <property type="entry name" value="Paralemmin"/>
</dbReference>
<comment type="caution">
    <text evidence="8">The sequence shown here is derived from an EMBL/GenBank/DDBJ whole genome shotgun (WGS) entry which is preliminary data.</text>
</comment>
<evidence type="ECO:0000313" key="9">
    <source>
        <dbReference type="Proteomes" id="UP000693946"/>
    </source>
</evidence>
<feature type="region of interest" description="Disordered" evidence="7">
    <location>
        <begin position="1"/>
        <end position="20"/>
    </location>
</feature>
<feature type="compositionally biased region" description="Polar residues" evidence="7">
    <location>
        <begin position="1216"/>
        <end position="1229"/>
    </location>
</feature>
<feature type="compositionally biased region" description="Pro residues" evidence="7">
    <location>
        <begin position="439"/>
        <end position="452"/>
    </location>
</feature>
<feature type="compositionally biased region" description="Polar residues" evidence="7">
    <location>
        <begin position="1195"/>
        <end position="1209"/>
    </location>
</feature>
<keyword evidence="5" id="KW-0472">Membrane</keyword>
<dbReference type="Pfam" id="PF03285">
    <property type="entry name" value="Paralemmin"/>
    <property type="match status" value="1"/>
</dbReference>
<keyword evidence="6" id="KW-0449">Lipoprotein</keyword>
<feature type="region of interest" description="Disordered" evidence="7">
    <location>
        <begin position="466"/>
        <end position="485"/>
    </location>
</feature>